<dbReference type="EC" id="1.14.11.53" evidence="2"/>
<evidence type="ECO:0000259" key="10">
    <source>
        <dbReference type="Pfam" id="PF13532"/>
    </source>
</evidence>
<comment type="cofactor">
    <cofactor evidence="9">
        <name>Fe(2+)</name>
        <dbReference type="ChEBI" id="CHEBI:29033"/>
    </cofactor>
    <text evidence="9">Binds 1 Fe(2+) ion per subunit.</text>
</comment>
<accession>A0AAD9SXT2</accession>
<comment type="catalytic activity">
    <reaction evidence="8">
        <text>an N(6)-methyladenosine in mRNA + 2-oxoglutarate + O2 = an adenosine in mRNA + formaldehyde + succinate + CO2</text>
        <dbReference type="Rhea" id="RHEA:49520"/>
        <dbReference type="Rhea" id="RHEA-COMP:12414"/>
        <dbReference type="Rhea" id="RHEA-COMP:12417"/>
        <dbReference type="ChEBI" id="CHEBI:15379"/>
        <dbReference type="ChEBI" id="CHEBI:16526"/>
        <dbReference type="ChEBI" id="CHEBI:16810"/>
        <dbReference type="ChEBI" id="CHEBI:16842"/>
        <dbReference type="ChEBI" id="CHEBI:30031"/>
        <dbReference type="ChEBI" id="CHEBI:74411"/>
        <dbReference type="ChEBI" id="CHEBI:74449"/>
        <dbReference type="EC" id="1.14.11.53"/>
    </reaction>
    <physiologicalReaction direction="left-to-right" evidence="8">
        <dbReference type="Rhea" id="RHEA:49521"/>
    </physiologicalReaction>
</comment>
<reference evidence="11" key="1">
    <citation type="submission" date="2023-06" db="EMBL/GenBank/DDBJ databases">
        <title>Draft genome of Marssonina rosae.</title>
        <authorList>
            <person name="Cheng Q."/>
        </authorList>
    </citation>
    <scope>NUCLEOTIDE SEQUENCE</scope>
    <source>
        <strain evidence="11">R4</strain>
    </source>
</reference>
<dbReference type="InterPro" id="IPR037151">
    <property type="entry name" value="AlkB-like_sf"/>
</dbReference>
<comment type="similarity">
    <text evidence="1">Belongs to the alkB family.</text>
</comment>
<dbReference type="PANTHER" id="PTHR16557:SF3">
    <property type="entry name" value="ALPHA-KETOGLUTARATE-DEPENDENT DIOXYGENASE ALKB-LIKE DOMAIN-CONTAINING PROTEIN"/>
    <property type="match status" value="1"/>
</dbReference>
<keyword evidence="3 9" id="KW-0479">Metal-binding</keyword>
<dbReference type="GO" id="GO:0005634">
    <property type="term" value="C:nucleus"/>
    <property type="evidence" value="ECO:0007669"/>
    <property type="project" value="TreeGrafter"/>
</dbReference>
<keyword evidence="5" id="KW-0560">Oxidoreductase</keyword>
<evidence type="ECO:0000256" key="7">
    <source>
        <dbReference type="ARBA" id="ARBA00023026"/>
    </source>
</evidence>
<organism evidence="11 12">
    <name type="scientific">Diplocarpon rosae</name>
    <dbReference type="NCBI Taxonomy" id="946125"/>
    <lineage>
        <taxon>Eukaryota</taxon>
        <taxon>Fungi</taxon>
        <taxon>Dikarya</taxon>
        <taxon>Ascomycota</taxon>
        <taxon>Pezizomycotina</taxon>
        <taxon>Leotiomycetes</taxon>
        <taxon>Helotiales</taxon>
        <taxon>Drepanopezizaceae</taxon>
        <taxon>Diplocarpon</taxon>
    </lineage>
</organism>
<dbReference type="EMBL" id="JAUBYV010000009">
    <property type="protein sequence ID" value="KAK2624879.1"/>
    <property type="molecule type" value="Genomic_DNA"/>
</dbReference>
<evidence type="ECO:0000313" key="11">
    <source>
        <dbReference type="EMBL" id="KAK2624879.1"/>
    </source>
</evidence>
<evidence type="ECO:0000313" key="12">
    <source>
        <dbReference type="Proteomes" id="UP001285354"/>
    </source>
</evidence>
<dbReference type="Gene3D" id="2.60.120.590">
    <property type="entry name" value="Alpha-ketoglutarate-dependent dioxygenase AlkB-like"/>
    <property type="match status" value="1"/>
</dbReference>
<evidence type="ECO:0000256" key="9">
    <source>
        <dbReference type="PIRSR" id="PIRSR604574-2"/>
    </source>
</evidence>
<evidence type="ECO:0000256" key="4">
    <source>
        <dbReference type="ARBA" id="ARBA00022964"/>
    </source>
</evidence>
<keyword evidence="12" id="KW-1185">Reference proteome</keyword>
<protein>
    <recommendedName>
        <fullName evidence="2">mRNA N(6)-methyladenine demethylase</fullName>
        <ecNumber evidence="2">1.14.11.53</ecNumber>
    </recommendedName>
</protein>
<dbReference type="GO" id="GO:0005737">
    <property type="term" value="C:cytoplasm"/>
    <property type="evidence" value="ECO:0007669"/>
    <property type="project" value="TreeGrafter"/>
</dbReference>
<dbReference type="Pfam" id="PF13532">
    <property type="entry name" value="2OG-FeII_Oxy_2"/>
    <property type="match status" value="1"/>
</dbReference>
<comment type="caution">
    <text evidence="11">The sequence shown here is derived from an EMBL/GenBank/DDBJ whole genome shotgun (WGS) entry which is preliminary data.</text>
</comment>
<keyword evidence="6 9" id="KW-0408">Iron</keyword>
<feature type="binding site" evidence="9">
    <location>
        <position position="295"/>
    </location>
    <ligand>
        <name>Fe cation</name>
        <dbReference type="ChEBI" id="CHEBI:24875"/>
        <note>catalytic</note>
    </ligand>
</feature>
<dbReference type="PANTHER" id="PTHR16557">
    <property type="entry name" value="ALKYLATED DNA REPAIR PROTEIN ALKB-RELATED"/>
    <property type="match status" value="1"/>
</dbReference>
<evidence type="ECO:0000256" key="5">
    <source>
        <dbReference type="ARBA" id="ARBA00023002"/>
    </source>
</evidence>
<keyword evidence="4" id="KW-0223">Dioxygenase</keyword>
<dbReference type="InterPro" id="IPR027450">
    <property type="entry name" value="AlkB-like"/>
</dbReference>
<dbReference type="SUPFAM" id="SSF51197">
    <property type="entry name" value="Clavaminate synthase-like"/>
    <property type="match status" value="1"/>
</dbReference>
<evidence type="ECO:0000256" key="6">
    <source>
        <dbReference type="ARBA" id="ARBA00023004"/>
    </source>
</evidence>
<name>A0AAD9SXT2_9HELO</name>
<sequence>MPRSIKPISSVAKVTLRKTTPPSSSSSKLLYRARHRTSDHLTMDDSRNKDHHHDTHAIPPQAVCNVYKKYQRMNDAAVNQDLDVVDFERGLTDAQREKLFPVDSVPSELMASARAAFKSSGQHPLDETMVSDPTPCTIYEHRDFPGLRIFPSLLPPECQSMMLNSILHRNLANPLHKTNLHADYDIPFPPPTPTSAHDSFFSYPPHSKHEVYTPLNPSSHLKPLNTTQFLAKKLRWLTLGSQYDWTTRAYAPDTPTPFPRDIASLVATLFRAAFTPESGVVLLYSPKDFMPVHRDVSELCDRGLASFSLGCDGLFLLSRDATPRGEVDESDLEREMEVCILRVRSGDCVWMGGETRWCWHAMPKVLAGTCPEWLGEWPAEKGGRREFEKWRGYMRSKRLNLSCRQVWG</sequence>
<dbReference type="GO" id="GO:1990931">
    <property type="term" value="F:mRNA N6-methyladenosine dioxygenase activity"/>
    <property type="evidence" value="ECO:0007669"/>
    <property type="project" value="UniProtKB-EC"/>
</dbReference>
<dbReference type="FunFam" id="2.60.120.590:FF:000014">
    <property type="entry name" value="Oxidoreductase, 2OG-Fe(II) oxygenase family family"/>
    <property type="match status" value="1"/>
</dbReference>
<feature type="binding site" evidence="9">
    <location>
        <position position="360"/>
    </location>
    <ligand>
        <name>Fe cation</name>
        <dbReference type="ChEBI" id="CHEBI:24875"/>
        <note>catalytic</note>
    </ligand>
</feature>
<evidence type="ECO:0000256" key="1">
    <source>
        <dbReference type="ARBA" id="ARBA00007879"/>
    </source>
</evidence>
<dbReference type="AlphaFoldDB" id="A0AAD9SXT2"/>
<feature type="domain" description="Alpha-ketoglutarate-dependent dioxygenase AlkB-like" evidence="10">
    <location>
        <begin position="222"/>
        <end position="404"/>
    </location>
</feature>
<feature type="binding site" evidence="9">
    <location>
        <position position="293"/>
    </location>
    <ligand>
        <name>Fe cation</name>
        <dbReference type="ChEBI" id="CHEBI:24875"/>
        <note>catalytic</note>
    </ligand>
</feature>
<dbReference type="GO" id="GO:0046872">
    <property type="term" value="F:metal ion binding"/>
    <property type="evidence" value="ECO:0007669"/>
    <property type="project" value="UniProtKB-KW"/>
</dbReference>
<evidence type="ECO:0000256" key="3">
    <source>
        <dbReference type="ARBA" id="ARBA00022723"/>
    </source>
</evidence>
<evidence type="ECO:0000256" key="2">
    <source>
        <dbReference type="ARBA" id="ARBA00012931"/>
    </source>
</evidence>
<proteinExistence type="inferred from homology"/>
<gene>
    <name evidence="11" type="ORF">QTJ16_006072</name>
</gene>
<keyword evidence="7" id="KW-0843">Virulence</keyword>
<dbReference type="InterPro" id="IPR004574">
    <property type="entry name" value="Alkb"/>
</dbReference>
<dbReference type="Proteomes" id="UP001285354">
    <property type="component" value="Unassembled WGS sequence"/>
</dbReference>
<evidence type="ECO:0000256" key="8">
    <source>
        <dbReference type="ARBA" id="ARBA00047565"/>
    </source>
</evidence>